<feature type="region of interest" description="Disordered" evidence="1">
    <location>
        <begin position="247"/>
        <end position="332"/>
    </location>
</feature>
<dbReference type="InterPro" id="IPR057511">
    <property type="entry name" value="WH_GDS1"/>
</dbReference>
<proteinExistence type="predicted"/>
<gene>
    <name evidence="3" type="ORF">OOU_Y34scaffold00548g18</name>
</gene>
<feature type="compositionally biased region" description="Basic residues" evidence="1">
    <location>
        <begin position="308"/>
        <end position="320"/>
    </location>
</feature>
<protein>
    <recommendedName>
        <fullName evidence="2">GDS1 winged helix domain-containing protein</fullName>
    </recommendedName>
</protein>
<dbReference type="AlphaFoldDB" id="A0AA97NXU7"/>
<evidence type="ECO:0000256" key="1">
    <source>
        <dbReference type="SAM" id="MobiDB-lite"/>
    </source>
</evidence>
<feature type="compositionally biased region" description="Polar residues" evidence="1">
    <location>
        <begin position="57"/>
        <end position="70"/>
    </location>
</feature>
<name>A0AA97NXU7_PYRO3</name>
<evidence type="ECO:0000259" key="2">
    <source>
        <dbReference type="Pfam" id="PF25318"/>
    </source>
</evidence>
<feature type="compositionally biased region" description="Low complexity" evidence="1">
    <location>
        <begin position="31"/>
        <end position="56"/>
    </location>
</feature>
<sequence>MPAYNTRKVSLSLPSLGIALPGSGGNHGQRRTTPSSATASPSSRPAPSSAPAPATSDQTSQSQARAQIPSSKKRKASNDSESQSPRPSSIAKKQQSQPTLTPVASRDPSEPTPPPSPTRSVEMADADPVVVPKPFDLDTVNDEIVEAVIRVLISQGNRPHLVKELATILMLQLRIVQQSANPCAIISSRLSSFLKRPCWSASTPCPLAKELETVHPRRTYFYLTTCPHPPFAESPVSMATPPIVKPPRAIITPSLSSGTSASEDAEDNMRRRQLSPSPEIDLSSPEFDDFDDELPSTPLGSLSSRMPPRMHHHSSRHHRGASPPLEKDEKEFTQTANVLQQRKKASGHLLATVPVDAVVETPYNSHARDENLFGGYHSHHHRTLSPVAPLPLMTFSVTSPAIRPSFGLNLKRDVEAESWARLDSMLEWDRSPENIELEELDGLLDF</sequence>
<feature type="domain" description="GDS1 winged helix" evidence="2">
    <location>
        <begin position="137"/>
        <end position="230"/>
    </location>
</feature>
<dbReference type="Proteomes" id="UP000011086">
    <property type="component" value="Unassembled WGS sequence"/>
</dbReference>
<evidence type="ECO:0000313" key="3">
    <source>
        <dbReference type="EMBL" id="ELQ38202.1"/>
    </source>
</evidence>
<reference evidence="3" key="1">
    <citation type="journal article" date="2012" name="PLoS Genet.">
        <title>Comparative analysis of the genomes of two field isolates of the rice blast fungus Magnaporthe oryzae.</title>
        <authorList>
            <person name="Xue M."/>
            <person name="Yang J."/>
            <person name="Li Z."/>
            <person name="Hu S."/>
            <person name="Yao N."/>
            <person name="Dean R.A."/>
            <person name="Zhao W."/>
            <person name="Shen M."/>
            <person name="Zhang H."/>
            <person name="Li C."/>
            <person name="Liu L."/>
            <person name="Cao L."/>
            <person name="Xu X."/>
            <person name="Xing Y."/>
            <person name="Hsiang T."/>
            <person name="Zhang Z."/>
            <person name="Xu J.R."/>
            <person name="Peng Y.L."/>
        </authorList>
    </citation>
    <scope>NUCLEOTIDE SEQUENCE</scope>
    <source>
        <strain evidence="3">Y34</strain>
    </source>
</reference>
<organism evidence="3">
    <name type="scientific">Pyricularia oryzae (strain Y34)</name>
    <name type="common">Rice blast fungus</name>
    <name type="synonym">Magnaporthe oryzae</name>
    <dbReference type="NCBI Taxonomy" id="1143189"/>
    <lineage>
        <taxon>Eukaryota</taxon>
        <taxon>Fungi</taxon>
        <taxon>Dikarya</taxon>
        <taxon>Ascomycota</taxon>
        <taxon>Pezizomycotina</taxon>
        <taxon>Sordariomycetes</taxon>
        <taxon>Sordariomycetidae</taxon>
        <taxon>Magnaporthales</taxon>
        <taxon>Pyriculariaceae</taxon>
        <taxon>Pyricularia</taxon>
    </lineage>
</organism>
<accession>A0AA97NXU7</accession>
<feature type="region of interest" description="Disordered" evidence="1">
    <location>
        <begin position="1"/>
        <end position="126"/>
    </location>
</feature>
<dbReference type="Pfam" id="PF25318">
    <property type="entry name" value="WHD_GDS1"/>
    <property type="match status" value="1"/>
</dbReference>
<dbReference type="EMBL" id="JH793500">
    <property type="protein sequence ID" value="ELQ38202.1"/>
    <property type="molecule type" value="Genomic_DNA"/>
</dbReference>
<feature type="compositionally biased region" description="Polar residues" evidence="1">
    <location>
        <begin position="79"/>
        <end position="102"/>
    </location>
</feature>
<feature type="compositionally biased region" description="Polar residues" evidence="1">
    <location>
        <begin position="253"/>
        <end position="262"/>
    </location>
</feature>